<dbReference type="PIRSF" id="PIRSF016719">
    <property type="entry name" value="UCP016719"/>
    <property type="match status" value="1"/>
</dbReference>
<gene>
    <name evidence="3" type="ORF">COW36_20900</name>
</gene>
<dbReference type="GO" id="GO:0033922">
    <property type="term" value="F:peptidoglycan beta-N-acetylmuramidase activity"/>
    <property type="evidence" value="ECO:0007669"/>
    <property type="project" value="InterPro"/>
</dbReference>
<dbReference type="AlphaFoldDB" id="A0A2M7FYQ5"/>
<dbReference type="InterPro" id="IPR048503">
    <property type="entry name" value="NamZ_C"/>
</dbReference>
<dbReference type="PANTHER" id="PTHR42915">
    <property type="entry name" value="HYPOTHETICAL 460 KDA PROTEIN IN FEUA-SIGW INTERGENIC REGION [PRECURSOR]"/>
    <property type="match status" value="1"/>
</dbReference>
<dbReference type="EMBL" id="PFFQ01000059">
    <property type="protein sequence ID" value="PIW14501.1"/>
    <property type="molecule type" value="Genomic_DNA"/>
</dbReference>
<accession>A0A2M7FYQ5</accession>
<dbReference type="Gene3D" id="3.40.50.12170">
    <property type="entry name" value="Uncharacterised protein PF07075, DUF1343"/>
    <property type="match status" value="1"/>
</dbReference>
<evidence type="ECO:0000259" key="2">
    <source>
        <dbReference type="Pfam" id="PF20732"/>
    </source>
</evidence>
<feature type="domain" description="Peptidoglycan beta-N-acetylmuramidase NamZ N-terminal" evidence="1">
    <location>
        <begin position="45"/>
        <end position="242"/>
    </location>
</feature>
<reference evidence="3 4" key="1">
    <citation type="submission" date="2017-09" db="EMBL/GenBank/DDBJ databases">
        <title>Depth-based differentiation of microbial function through sediment-hosted aquifers and enrichment of novel symbionts in the deep terrestrial subsurface.</title>
        <authorList>
            <person name="Probst A.J."/>
            <person name="Ladd B."/>
            <person name="Jarett J.K."/>
            <person name="Geller-Mcgrath D.E."/>
            <person name="Sieber C.M."/>
            <person name="Emerson J.B."/>
            <person name="Anantharaman K."/>
            <person name="Thomas B.C."/>
            <person name="Malmstrom R."/>
            <person name="Stieglmeier M."/>
            <person name="Klingl A."/>
            <person name="Woyke T."/>
            <person name="Ryan C.M."/>
            <person name="Banfield J.F."/>
        </authorList>
    </citation>
    <scope>NUCLEOTIDE SEQUENCE [LARGE SCALE GENOMIC DNA]</scope>
    <source>
        <strain evidence="3">CG17_big_fil_post_rev_8_21_14_2_50_48_46</strain>
    </source>
</reference>
<name>A0A2M7FYQ5_9BACT</name>
<sequence length="385" mass="43215">MSFRFWGWALYLLLGFLFLPLAQALPLPGAEQPARYLPLLKGHSVGLVVNPTSRAQGLHLVDFLQAQGISVKRIFAPEHGFRGEAEAGAHLADGVDSQTGLPVVSLYGQNRKPKPETLRDLDLLVFDIQDVGVRYYTYISTLHYVMEAAAEAGKPLLVLDRPNPNADQIDGPVLEPAFRSFVGLHPIPLVHGLTVGELARMIQGESWIEHAQALKLSVIPVQAYTHATPYSLPVKPSPNLPNDLAIRLYPSLGLFEGTRVSVGRGTDWPFQVLGLPDVQAGAFVFRPQSRQEALTPPYQDQACYGLDLRQETDLRFSLRWLLYFYQHDRGEKAFFNPFFDKLAGTDHLRKQIEAGLTEAEIRQGWEKPLADYRQLRARYLLYPEH</sequence>
<dbReference type="Gene3D" id="3.90.1150.140">
    <property type="match status" value="1"/>
</dbReference>
<evidence type="ECO:0000313" key="3">
    <source>
        <dbReference type="EMBL" id="PIW14501.1"/>
    </source>
</evidence>
<dbReference type="Proteomes" id="UP000231019">
    <property type="component" value="Unassembled WGS sequence"/>
</dbReference>
<dbReference type="Pfam" id="PF07075">
    <property type="entry name" value="NamZ_N"/>
    <property type="match status" value="1"/>
</dbReference>
<protein>
    <submittedName>
        <fullName evidence="3">DUF1343 domain-containing protein</fullName>
    </submittedName>
</protein>
<organism evidence="3 4">
    <name type="scientific">bacterium (Candidatus Blackallbacteria) CG17_big_fil_post_rev_8_21_14_2_50_48_46</name>
    <dbReference type="NCBI Taxonomy" id="2014261"/>
    <lineage>
        <taxon>Bacteria</taxon>
        <taxon>Candidatus Blackallbacteria</taxon>
    </lineage>
</organism>
<dbReference type="PANTHER" id="PTHR42915:SF1">
    <property type="entry name" value="PEPTIDOGLYCAN BETA-N-ACETYLMURAMIDASE NAMZ"/>
    <property type="match status" value="1"/>
</dbReference>
<comment type="caution">
    <text evidence="3">The sequence shown here is derived from an EMBL/GenBank/DDBJ whole genome shotgun (WGS) entry which is preliminary data.</text>
</comment>
<dbReference type="Pfam" id="PF20732">
    <property type="entry name" value="NamZ_C"/>
    <property type="match status" value="1"/>
</dbReference>
<dbReference type="InterPro" id="IPR048502">
    <property type="entry name" value="NamZ_N"/>
</dbReference>
<dbReference type="InterPro" id="IPR008302">
    <property type="entry name" value="NamZ"/>
</dbReference>
<evidence type="ECO:0000259" key="1">
    <source>
        <dbReference type="Pfam" id="PF07075"/>
    </source>
</evidence>
<feature type="domain" description="Peptidoglycan beta-N-acetylmuramidase NamZ C-terminal" evidence="2">
    <location>
        <begin position="248"/>
        <end position="382"/>
    </location>
</feature>
<evidence type="ECO:0000313" key="4">
    <source>
        <dbReference type="Proteomes" id="UP000231019"/>
    </source>
</evidence>
<proteinExistence type="predicted"/>